<comment type="caution">
    <text evidence="2">The sequence shown here is derived from an EMBL/GenBank/DDBJ whole genome shotgun (WGS) entry which is preliminary data.</text>
</comment>
<dbReference type="RefSeq" id="WP_158342389.1">
    <property type="nucleotide sequence ID" value="NZ_JAHQCW010000016.1"/>
</dbReference>
<name>A0A949NF03_9FIRM</name>
<accession>A0A949NF03</accession>
<dbReference type="PANTHER" id="PTHR42951:SF22">
    <property type="entry name" value="METALLO BETA-LACTAMASE SUPERFAMILY LIPOPROTEIN"/>
    <property type="match status" value="1"/>
</dbReference>
<feature type="domain" description="Metallo-beta-lactamase" evidence="1">
    <location>
        <begin position="27"/>
        <end position="218"/>
    </location>
</feature>
<evidence type="ECO:0000259" key="1">
    <source>
        <dbReference type="SMART" id="SM00849"/>
    </source>
</evidence>
<reference evidence="2" key="1">
    <citation type="submission" date="2021-06" db="EMBL/GenBank/DDBJ databases">
        <title>Description of novel taxa of the family Lachnospiraceae.</title>
        <authorList>
            <person name="Chaplin A.V."/>
            <person name="Sokolova S.R."/>
            <person name="Pikina A.P."/>
            <person name="Korzhanova M."/>
            <person name="Belova V."/>
            <person name="Korostin D."/>
            <person name="Efimov B.A."/>
        </authorList>
    </citation>
    <scope>NUCLEOTIDE SEQUENCE</scope>
    <source>
        <strain evidence="2">ASD5720</strain>
    </source>
</reference>
<dbReference type="InterPro" id="IPR001279">
    <property type="entry name" value="Metallo-B-lactamas"/>
</dbReference>
<dbReference type="SMART" id="SM00849">
    <property type="entry name" value="Lactamase_B"/>
    <property type="match status" value="1"/>
</dbReference>
<proteinExistence type="predicted"/>
<evidence type="ECO:0000313" key="3">
    <source>
        <dbReference type="Proteomes" id="UP000712157"/>
    </source>
</evidence>
<keyword evidence="3" id="KW-1185">Reference proteome</keyword>
<sequence length="286" mass="33347">MNEFDFLSHEQLREHLYVVHESFEKGSCFNIFVVTGDDKTAVFDAGFGVTGGLRRYIETCITDKTPMVCYTTHGDLDHIGGAALFDEVYMNERELPKLEWNLNVERRFSDLKMFSHNNQELIEFCRKHYVCNEHLKTKNIEDGDEIDLGNIKLEAIKLPGHTPGSLAYYNRTENYAIMGDAILRTSSWQRCRDLQECLDCYTRFIEMVPEDIILYSNHGYETQTIRDCLELKQAFEEILAGDTQEDEPFQLIFEYIDPEELEYDVRQHKCGSYNVPYDSKVLPQNP</sequence>
<dbReference type="InterPro" id="IPR036866">
    <property type="entry name" value="RibonucZ/Hydroxyglut_hydro"/>
</dbReference>
<evidence type="ECO:0000313" key="2">
    <source>
        <dbReference type="EMBL" id="MBU9737059.1"/>
    </source>
</evidence>
<gene>
    <name evidence="2" type="ORF">KTH89_10945</name>
</gene>
<dbReference type="AlphaFoldDB" id="A0A949NF03"/>
<dbReference type="InterPro" id="IPR050855">
    <property type="entry name" value="NDM-1-like"/>
</dbReference>
<dbReference type="Pfam" id="PF00753">
    <property type="entry name" value="Lactamase_B"/>
    <property type="match status" value="1"/>
</dbReference>
<dbReference type="Gene3D" id="3.60.15.10">
    <property type="entry name" value="Ribonuclease Z/Hydroxyacylglutathione hydrolase-like"/>
    <property type="match status" value="1"/>
</dbReference>
<dbReference type="PANTHER" id="PTHR42951">
    <property type="entry name" value="METALLO-BETA-LACTAMASE DOMAIN-CONTAINING"/>
    <property type="match status" value="1"/>
</dbReference>
<organism evidence="2 3">
    <name type="scientific">Diplocloster agilis</name>
    <dbReference type="NCBI Taxonomy" id="2850323"/>
    <lineage>
        <taxon>Bacteria</taxon>
        <taxon>Bacillati</taxon>
        <taxon>Bacillota</taxon>
        <taxon>Clostridia</taxon>
        <taxon>Lachnospirales</taxon>
        <taxon>Lachnospiraceae</taxon>
        <taxon>Diplocloster</taxon>
    </lineage>
</organism>
<protein>
    <submittedName>
        <fullName evidence="2">MBL fold metallo-hydrolase</fullName>
    </submittedName>
</protein>
<dbReference type="SUPFAM" id="SSF56281">
    <property type="entry name" value="Metallo-hydrolase/oxidoreductase"/>
    <property type="match status" value="1"/>
</dbReference>
<dbReference type="EMBL" id="JAHQCW010000016">
    <property type="protein sequence ID" value="MBU9737059.1"/>
    <property type="molecule type" value="Genomic_DNA"/>
</dbReference>
<dbReference type="Proteomes" id="UP000712157">
    <property type="component" value="Unassembled WGS sequence"/>
</dbReference>